<feature type="domain" description="ATP-grasp" evidence="3">
    <location>
        <begin position="487"/>
        <end position="538"/>
    </location>
</feature>
<keyword evidence="5" id="KW-1185">Reference proteome</keyword>
<dbReference type="RefSeq" id="WP_380940296.1">
    <property type="nucleotide sequence ID" value="NZ_JBHUFC010000003.1"/>
</dbReference>
<evidence type="ECO:0000313" key="5">
    <source>
        <dbReference type="Proteomes" id="UP001597283"/>
    </source>
</evidence>
<dbReference type="SUPFAM" id="SSF56059">
    <property type="entry name" value="Glutathione synthetase ATP-binding domain-like"/>
    <property type="match status" value="1"/>
</dbReference>
<dbReference type="InterPro" id="IPR036291">
    <property type="entry name" value="NAD(P)-bd_dom_sf"/>
</dbReference>
<evidence type="ECO:0000256" key="1">
    <source>
        <dbReference type="ARBA" id="ARBA00022532"/>
    </source>
</evidence>
<dbReference type="SUPFAM" id="SSF52210">
    <property type="entry name" value="Succinyl-CoA synthetase domains"/>
    <property type="match status" value="2"/>
</dbReference>
<dbReference type="Pfam" id="PF13380">
    <property type="entry name" value="CoA_binding_2"/>
    <property type="match status" value="1"/>
</dbReference>
<keyword evidence="2" id="KW-0547">Nucleotide-binding</keyword>
<name>A0ABW4NCS3_9SPHN</name>
<dbReference type="PROSITE" id="PS50975">
    <property type="entry name" value="ATP_GRASP"/>
    <property type="match status" value="1"/>
</dbReference>
<dbReference type="SMART" id="SM00881">
    <property type="entry name" value="CoA_binding"/>
    <property type="match status" value="1"/>
</dbReference>
<dbReference type="Proteomes" id="UP001597283">
    <property type="component" value="Unassembled WGS sequence"/>
</dbReference>
<accession>A0ABW4NCS3</accession>
<dbReference type="Pfam" id="PF13549">
    <property type="entry name" value="ATP-grasp_5"/>
    <property type="match status" value="1"/>
</dbReference>
<dbReference type="Gene3D" id="3.40.50.261">
    <property type="entry name" value="Succinyl-CoA synthetase domains"/>
    <property type="match status" value="2"/>
</dbReference>
<comment type="caution">
    <text evidence="4">The sequence shown here is derived from an EMBL/GenBank/DDBJ whole genome shotgun (WGS) entry which is preliminary data.</text>
</comment>
<proteinExistence type="predicted"/>
<keyword evidence="2" id="KW-0067">ATP-binding</keyword>
<keyword evidence="1" id="KW-0816">Tricarboxylic acid cycle</keyword>
<sequence>MPDLSRLLTPRSVVIVGASPTPGALGNSVLRNLERHGYAGAIHLINPKRDEIDGRPCLKSIDDLPDGVDAAVLAIPGPAVLGAVQALAKRGVGAAIIFSAGFAEGGEEGLAAQAEVARIAAEHGMIVEGPNCLGLVNYAAGVPLTFVEAPVLDLAGKPAVGIVSQSGAMAVVLGTTLMAKGLGITVSVSTGNEAASGVEDYVEHLIDDPATPAIAMIVEQFRKPARFLALAERARAAGKHIVLLHPGTSSAARESAATHTGAMAGDWQLMRAKVERAGVILVDSLEALGDVVELAVRSQPVKRGGTAVLTESGAFKALTLDLAESIGLDLPAMSGDTVAAMRAAIPDFIPVSNPMDLTAQALVDPDLYRRTLIPLLADDAYAALVFGIIQTDPATAARKFPYIIDAVTALAPTKPVIFAGLDDGAPVPAEYIDGLRAIGVTYFPSPDRAFRALRHLLRRAERDFARAEAEPVTLDLPPGVIPEYRAKQLLAPVGIPFPAGGFAATVDEAKVVAARIGYPVAIKAQAAALSHKSDAGGVILNIADDAALEAAWERLYGNVAAYDGSIVLDGAQVEAMGKRGVELIVGARNDPDWGPVILVGFGGVTAELLHDVRLLPIDLTKDAIVAELRALKQGALLDGYRGSPALDVAAVADLIANLGRVLAGTPSIREVDLNPVVVYPRGEGVVALDALILAEG</sequence>
<dbReference type="Gene3D" id="3.30.1490.20">
    <property type="entry name" value="ATP-grasp fold, A domain"/>
    <property type="match status" value="1"/>
</dbReference>
<evidence type="ECO:0000259" key="3">
    <source>
        <dbReference type="PROSITE" id="PS50975"/>
    </source>
</evidence>
<dbReference type="InterPro" id="IPR013815">
    <property type="entry name" value="ATP_grasp_subdomain_1"/>
</dbReference>
<dbReference type="Pfam" id="PF13607">
    <property type="entry name" value="Succ_CoA_lig"/>
    <property type="match status" value="1"/>
</dbReference>
<dbReference type="InterPro" id="IPR032875">
    <property type="entry name" value="Succ_CoA_lig_flav_dom"/>
</dbReference>
<dbReference type="GO" id="GO:0016874">
    <property type="term" value="F:ligase activity"/>
    <property type="evidence" value="ECO:0007669"/>
    <property type="project" value="UniProtKB-KW"/>
</dbReference>
<dbReference type="Gene3D" id="3.30.470.20">
    <property type="entry name" value="ATP-grasp fold, B domain"/>
    <property type="match status" value="1"/>
</dbReference>
<evidence type="ECO:0000256" key="2">
    <source>
        <dbReference type="PROSITE-ProRule" id="PRU00409"/>
    </source>
</evidence>
<dbReference type="PANTHER" id="PTHR42793:SF1">
    <property type="entry name" value="PEPTIDYL-LYSINE N-ACETYLTRANSFERASE PATZ"/>
    <property type="match status" value="1"/>
</dbReference>
<gene>
    <name evidence="4" type="ORF">ACFSC3_10165</name>
</gene>
<dbReference type="InterPro" id="IPR011761">
    <property type="entry name" value="ATP-grasp"/>
</dbReference>
<organism evidence="4 5">
    <name type="scientific">Sphingomonas floccifaciens</name>
    <dbReference type="NCBI Taxonomy" id="1844115"/>
    <lineage>
        <taxon>Bacteria</taxon>
        <taxon>Pseudomonadati</taxon>
        <taxon>Pseudomonadota</taxon>
        <taxon>Alphaproteobacteria</taxon>
        <taxon>Sphingomonadales</taxon>
        <taxon>Sphingomonadaceae</taxon>
        <taxon>Sphingomonas</taxon>
    </lineage>
</organism>
<dbReference type="Gene3D" id="3.40.50.720">
    <property type="entry name" value="NAD(P)-binding Rossmann-like Domain"/>
    <property type="match status" value="1"/>
</dbReference>
<protein>
    <submittedName>
        <fullName evidence="4">Acetate--CoA ligase family protein</fullName>
    </submittedName>
</protein>
<dbReference type="PANTHER" id="PTHR42793">
    <property type="entry name" value="COA BINDING DOMAIN CONTAINING PROTEIN"/>
    <property type="match status" value="1"/>
</dbReference>
<evidence type="ECO:0000313" key="4">
    <source>
        <dbReference type="EMBL" id="MFD1787938.1"/>
    </source>
</evidence>
<keyword evidence="4" id="KW-0436">Ligase</keyword>
<reference evidence="5" key="1">
    <citation type="journal article" date="2019" name="Int. J. Syst. Evol. Microbiol.">
        <title>The Global Catalogue of Microorganisms (GCM) 10K type strain sequencing project: providing services to taxonomists for standard genome sequencing and annotation.</title>
        <authorList>
            <consortium name="The Broad Institute Genomics Platform"/>
            <consortium name="The Broad Institute Genome Sequencing Center for Infectious Disease"/>
            <person name="Wu L."/>
            <person name="Ma J."/>
        </authorList>
    </citation>
    <scope>NUCLEOTIDE SEQUENCE [LARGE SCALE GENOMIC DNA]</scope>
    <source>
        <strain evidence="5">Q85</strain>
    </source>
</reference>
<dbReference type="InterPro" id="IPR016102">
    <property type="entry name" value="Succinyl-CoA_synth-like"/>
</dbReference>
<dbReference type="InterPro" id="IPR003781">
    <property type="entry name" value="CoA-bd"/>
</dbReference>
<dbReference type="EMBL" id="JBHUFC010000003">
    <property type="protein sequence ID" value="MFD1787938.1"/>
    <property type="molecule type" value="Genomic_DNA"/>
</dbReference>
<dbReference type="SUPFAM" id="SSF51735">
    <property type="entry name" value="NAD(P)-binding Rossmann-fold domains"/>
    <property type="match status" value="1"/>
</dbReference>